<dbReference type="InterPro" id="IPR036388">
    <property type="entry name" value="WH-like_DNA-bd_sf"/>
</dbReference>
<feature type="compositionally biased region" description="Basic residues" evidence="3">
    <location>
        <begin position="137"/>
        <end position="149"/>
    </location>
</feature>
<dbReference type="Pfam" id="PF21071">
    <property type="entry name" value="LARP1_HEAT"/>
    <property type="match status" value="1"/>
</dbReference>
<dbReference type="Gene3D" id="1.10.10.10">
    <property type="entry name" value="Winged helix-like DNA-binding domain superfamily/Winged helix DNA-binding domain"/>
    <property type="match status" value="1"/>
</dbReference>
<feature type="region of interest" description="Disordered" evidence="3">
    <location>
        <begin position="1"/>
        <end position="88"/>
    </location>
</feature>
<dbReference type="SMART" id="SM00715">
    <property type="entry name" value="LA"/>
    <property type="match status" value="1"/>
</dbReference>
<feature type="compositionally biased region" description="Polar residues" evidence="3">
    <location>
        <begin position="257"/>
        <end position="272"/>
    </location>
</feature>
<dbReference type="InterPro" id="IPR045180">
    <property type="entry name" value="La_dom_prot"/>
</dbReference>
<dbReference type="InterPro" id="IPR006607">
    <property type="entry name" value="DM15"/>
</dbReference>
<feature type="region of interest" description="Disordered" evidence="3">
    <location>
        <begin position="637"/>
        <end position="659"/>
    </location>
</feature>
<dbReference type="PANTHER" id="PTHR22792">
    <property type="entry name" value="LUPUS LA PROTEIN-RELATED"/>
    <property type="match status" value="1"/>
</dbReference>
<keyword evidence="6" id="KW-1185">Reference proteome</keyword>
<evidence type="ECO:0000256" key="1">
    <source>
        <dbReference type="ARBA" id="ARBA00022884"/>
    </source>
</evidence>
<evidence type="ECO:0000256" key="3">
    <source>
        <dbReference type="SAM" id="MobiDB-lite"/>
    </source>
</evidence>
<evidence type="ECO:0000256" key="2">
    <source>
        <dbReference type="PROSITE-ProRule" id="PRU00332"/>
    </source>
</evidence>
<feature type="compositionally biased region" description="Polar residues" evidence="3">
    <location>
        <begin position="734"/>
        <end position="760"/>
    </location>
</feature>
<dbReference type="InterPro" id="IPR006630">
    <property type="entry name" value="La_HTH"/>
</dbReference>
<dbReference type="GO" id="GO:0000339">
    <property type="term" value="F:RNA cap binding"/>
    <property type="evidence" value="ECO:0007669"/>
    <property type="project" value="InterPro"/>
</dbReference>
<dbReference type="SMART" id="SM00684">
    <property type="entry name" value="DM15"/>
    <property type="match status" value="3"/>
</dbReference>
<proteinExistence type="predicted"/>
<dbReference type="AlphaFoldDB" id="A0A835P737"/>
<organism evidence="5 6">
    <name type="scientific">Vanilla planifolia</name>
    <name type="common">Vanilla</name>
    <dbReference type="NCBI Taxonomy" id="51239"/>
    <lineage>
        <taxon>Eukaryota</taxon>
        <taxon>Viridiplantae</taxon>
        <taxon>Streptophyta</taxon>
        <taxon>Embryophyta</taxon>
        <taxon>Tracheophyta</taxon>
        <taxon>Spermatophyta</taxon>
        <taxon>Magnoliopsida</taxon>
        <taxon>Liliopsida</taxon>
        <taxon>Asparagales</taxon>
        <taxon>Orchidaceae</taxon>
        <taxon>Vanilloideae</taxon>
        <taxon>Vanilleae</taxon>
        <taxon>Vanilla</taxon>
    </lineage>
</organism>
<dbReference type="InterPro" id="IPR036390">
    <property type="entry name" value="WH_DNA-bd_sf"/>
</dbReference>
<accession>A0A835P737</accession>
<sequence length="1046" mass="115604">MESGAAATTSATATALQSVDQAGNGIEEGVYSGKEEKRKGKSGLRPAWKKSVSSPMMGEARRFDGPVAASDSWPALGNSSPKGPVDSGTWPTTPIRAAVLNAGPIQRIAPPVPVPLPSQGSVGHCSSNGFGGGNSSSKHHLMHPHKPVARRNGPGNGATHFPGPSSFHPHPRPSMLYPVVPPSFMTPEYAYQAFPPPFTTEYRHVKSGGDVPIAPFVPSSQAGGLDGKRNFHPSPRGDLSSWHSYTSNHVDRPPNGQDPTGRNNQAWCSQRPFSPMDNINVPQSVGPGSFVRSIPPYFVPPQGLMGGPAFPGAPHPVFFFPAGPVDMIRVPPRYVSPLMPPPPPPPPVTFVTSEEATLRANIVKQIEYYFSDENLQTDTFLLSLLDEQGWVPISKIADFNRVKKMTTNITLILDALLSSNVIEVQGGKIRRRNDWSRWINPPKSQSCHSNFSISLDKNLIINGSGDEISDENCSLQKTSNAEDGYLTSGNHLSGVDATDNSLDSNIVDVQSVVEPVLHLGLLTEDEVQRTSPASFSRIKGKDASELGCSQEDFSVDRESFGGWDIMSKCAISECSQENPLHSNFVNNEIVHDENGATVKLKDMPNLESPSDGFAHNASSFAGEHGTFFLDEELELEHTTSQKDHHSLNKRIDDEEDELDVNDQDMQRLVIVTQVKNNNMSEDEISILMKETPISNELSKTINDGLYFYEQEAQTIQSNGTRNPSTAGIRDADSKNCNLEQSSHNSKVNTNISGSNSSEGHANSRRRQNKGNSKSHLTHKQRLFPGSFRFYGSGRSRHGIVSESPPSGSVGFFFGSTPPENAGSVHSKLCCSPHGNLSGTSPPVVSNLKSFPQFPHPSHQLLEENGFKSQKYHKFHKRCLNERKKLGIGCSEEMNTLYRFWSYFLRDVFYDNMYNEFRKLALEDASAKYNYGIECLFRFYSYGLEKHFRKDVYDDFEQLTLEFYHKGNLYGLEKYWAFHHYQDKNKPLKMHPELARLLREEYRCLEDFKAKDKAVGKDVNSGCNNAPASCSSSERCRVESCSAEQSH</sequence>
<evidence type="ECO:0000313" key="5">
    <source>
        <dbReference type="EMBL" id="KAG0447769.1"/>
    </source>
</evidence>
<dbReference type="PROSITE" id="PS50961">
    <property type="entry name" value="HTH_LA"/>
    <property type="match status" value="1"/>
</dbReference>
<keyword evidence="1 2" id="KW-0694">RNA-binding</keyword>
<feature type="region of interest" description="Disordered" evidence="3">
    <location>
        <begin position="213"/>
        <end position="272"/>
    </location>
</feature>
<gene>
    <name evidence="5" type="ORF">HPP92_028183</name>
</gene>
<dbReference type="Proteomes" id="UP000636800">
    <property type="component" value="Unassembled WGS sequence"/>
</dbReference>
<dbReference type="SUPFAM" id="SSF46785">
    <property type="entry name" value="Winged helix' DNA-binding domain"/>
    <property type="match status" value="1"/>
</dbReference>
<evidence type="ECO:0000259" key="4">
    <source>
        <dbReference type="PROSITE" id="PS50961"/>
    </source>
</evidence>
<comment type="caution">
    <text evidence="5">The sequence shown here is derived from an EMBL/GenBank/DDBJ whole genome shotgun (WGS) entry which is preliminary data.</text>
</comment>
<reference evidence="5 6" key="1">
    <citation type="journal article" date="2020" name="Nat. Food">
        <title>A phased Vanilla planifolia genome enables genetic improvement of flavour and production.</title>
        <authorList>
            <person name="Hasing T."/>
            <person name="Tang H."/>
            <person name="Brym M."/>
            <person name="Khazi F."/>
            <person name="Huang T."/>
            <person name="Chambers A.H."/>
        </authorList>
    </citation>
    <scope>NUCLEOTIDE SEQUENCE [LARGE SCALE GENOMIC DNA]</scope>
    <source>
        <tissue evidence="5">Leaf</tissue>
    </source>
</reference>
<dbReference type="EMBL" id="JADCNL010000427">
    <property type="protein sequence ID" value="KAG0447769.1"/>
    <property type="molecule type" value="Genomic_DNA"/>
</dbReference>
<evidence type="ECO:0000313" key="6">
    <source>
        <dbReference type="Proteomes" id="UP000636800"/>
    </source>
</evidence>
<dbReference type="PANTHER" id="PTHR22792:SF101">
    <property type="entry name" value="LA-RELATED PROTEIN 1A"/>
    <property type="match status" value="1"/>
</dbReference>
<feature type="compositionally biased region" description="Polar residues" evidence="3">
    <location>
        <begin position="715"/>
        <end position="725"/>
    </location>
</feature>
<feature type="region of interest" description="Disordered" evidence="3">
    <location>
        <begin position="126"/>
        <end position="169"/>
    </location>
</feature>
<feature type="domain" description="HTH La-type RNA-binding" evidence="4">
    <location>
        <begin position="352"/>
        <end position="441"/>
    </location>
</feature>
<feature type="region of interest" description="Disordered" evidence="3">
    <location>
        <begin position="715"/>
        <end position="778"/>
    </location>
</feature>
<dbReference type="GO" id="GO:0048255">
    <property type="term" value="P:mRNA stabilization"/>
    <property type="evidence" value="ECO:0007669"/>
    <property type="project" value="InterPro"/>
</dbReference>
<name>A0A835P737_VANPL</name>
<protein>
    <recommendedName>
        <fullName evidence="4">HTH La-type RNA-binding domain-containing protein</fullName>
    </recommendedName>
</protein>
<feature type="compositionally biased region" description="Basic and acidic residues" evidence="3">
    <location>
        <begin position="637"/>
        <end position="652"/>
    </location>
</feature>
<dbReference type="Pfam" id="PF05383">
    <property type="entry name" value="La"/>
    <property type="match status" value="1"/>
</dbReference>
<feature type="compositionally biased region" description="Low complexity" evidence="3">
    <location>
        <begin position="1"/>
        <end position="15"/>
    </location>
</feature>
<dbReference type="CDD" id="cd07323">
    <property type="entry name" value="LAM"/>
    <property type="match status" value="1"/>
</dbReference>